<evidence type="ECO:0000256" key="2">
    <source>
        <dbReference type="ARBA" id="ARBA00022692"/>
    </source>
</evidence>
<reference evidence="7" key="1">
    <citation type="submission" date="2025-08" db="UniProtKB">
        <authorList>
            <consortium name="RefSeq"/>
        </authorList>
    </citation>
    <scope>IDENTIFICATION</scope>
    <source>
        <tissue evidence="7">Seedling</tissue>
    </source>
</reference>
<evidence type="ECO:0000256" key="3">
    <source>
        <dbReference type="ARBA" id="ARBA00022723"/>
    </source>
</evidence>
<evidence type="ECO:0000256" key="1">
    <source>
        <dbReference type="ARBA" id="ARBA00004370"/>
    </source>
</evidence>
<dbReference type="RefSeq" id="XP_048320301.1">
    <property type="nucleotide sequence ID" value="XM_048464344.2"/>
</dbReference>
<accession>A0ABM3I497</accession>
<proteinExistence type="predicted"/>
<sequence length="132" mass="14345">MLLLDESANSYYQKNKNKKQKIGQRCIDQDHGGTGVATPTAVVVGTRVGASQGVLIKGGQALESAYKVNCIVFDKTGTLTVGKPVVVKTRLQQNMVLGYFYELVAATKVYFVKSSRTDSVKPAILPPLSHHY</sequence>
<name>A0ABM3I497_ZIZJJ</name>
<dbReference type="PROSITE" id="PS00154">
    <property type="entry name" value="ATPASE_E1_E2"/>
    <property type="match status" value="1"/>
</dbReference>
<keyword evidence="4" id="KW-1133">Transmembrane helix</keyword>
<organism evidence="6 7">
    <name type="scientific">Ziziphus jujuba</name>
    <name type="common">Chinese jujube</name>
    <name type="synonym">Ziziphus sativa</name>
    <dbReference type="NCBI Taxonomy" id="326968"/>
    <lineage>
        <taxon>Eukaryota</taxon>
        <taxon>Viridiplantae</taxon>
        <taxon>Streptophyta</taxon>
        <taxon>Embryophyta</taxon>
        <taxon>Tracheophyta</taxon>
        <taxon>Spermatophyta</taxon>
        <taxon>Magnoliopsida</taxon>
        <taxon>eudicotyledons</taxon>
        <taxon>Gunneridae</taxon>
        <taxon>Pentapetalae</taxon>
        <taxon>rosids</taxon>
        <taxon>fabids</taxon>
        <taxon>Rosales</taxon>
        <taxon>Rhamnaceae</taxon>
        <taxon>Paliureae</taxon>
        <taxon>Ziziphus</taxon>
    </lineage>
</organism>
<dbReference type="PANTHER" id="PTHR46594">
    <property type="entry name" value="P-TYPE CATION-TRANSPORTING ATPASE"/>
    <property type="match status" value="1"/>
</dbReference>
<keyword evidence="2" id="KW-0812">Transmembrane</keyword>
<gene>
    <name evidence="7" type="primary">LOC125419116</name>
</gene>
<dbReference type="GeneID" id="125419116"/>
<protein>
    <submittedName>
        <fullName evidence="7">Probable copper-transporting ATPase HMA5</fullName>
    </submittedName>
</protein>
<evidence type="ECO:0000256" key="5">
    <source>
        <dbReference type="ARBA" id="ARBA00023136"/>
    </source>
</evidence>
<dbReference type="InterPro" id="IPR023214">
    <property type="entry name" value="HAD_sf"/>
</dbReference>
<evidence type="ECO:0000313" key="7">
    <source>
        <dbReference type="RefSeq" id="XP_048320301.1"/>
    </source>
</evidence>
<keyword evidence="6" id="KW-1185">Reference proteome</keyword>
<dbReference type="InterPro" id="IPR018303">
    <property type="entry name" value="ATPase_P-typ_P_site"/>
</dbReference>
<evidence type="ECO:0000313" key="6">
    <source>
        <dbReference type="Proteomes" id="UP001652623"/>
    </source>
</evidence>
<keyword evidence="3" id="KW-0479">Metal-binding</keyword>
<comment type="subcellular location">
    <subcellularLocation>
        <location evidence="1">Membrane</location>
    </subcellularLocation>
</comment>
<keyword evidence="5" id="KW-0472">Membrane</keyword>
<evidence type="ECO:0000256" key="4">
    <source>
        <dbReference type="ARBA" id="ARBA00022989"/>
    </source>
</evidence>
<dbReference type="Proteomes" id="UP001652623">
    <property type="component" value="Chromosome 6"/>
</dbReference>
<dbReference type="Gene3D" id="3.40.50.1000">
    <property type="entry name" value="HAD superfamily/HAD-like"/>
    <property type="match status" value="1"/>
</dbReference>
<dbReference type="PANTHER" id="PTHR46594:SF4">
    <property type="entry name" value="P-TYPE CATION-TRANSPORTING ATPASE"/>
    <property type="match status" value="1"/>
</dbReference>